<protein>
    <submittedName>
        <fullName evidence="2">Uncharacterized protein</fullName>
    </submittedName>
</protein>
<organism evidence="2 3">
    <name type="scientific">Aeromonas veronii</name>
    <dbReference type="NCBI Taxonomy" id="654"/>
    <lineage>
        <taxon>Bacteria</taxon>
        <taxon>Pseudomonadati</taxon>
        <taxon>Pseudomonadota</taxon>
        <taxon>Gammaproteobacteria</taxon>
        <taxon>Aeromonadales</taxon>
        <taxon>Aeromonadaceae</taxon>
        <taxon>Aeromonas</taxon>
    </lineage>
</organism>
<dbReference type="EMBL" id="CP014774">
    <property type="protein sequence ID" value="ANB51989.1"/>
    <property type="molecule type" value="Genomic_DNA"/>
</dbReference>
<sequence>MPYIQPEVSKQKLVEHIISEYFWPIMNGDLVVEVVEDDIPYLINDVSIHDGVIDFLPADKVNELTPFITLASNAIIKKQYTPIELKCPDQPSMPKWDKEYLPKEVAKKIQEVLSKPNGFIKITCPLYVEKNGTKNTNISYFDIYMSKDITETMRKPQFLREGILIPESRVNKVRGYTSMIVIEAGLLATLLGDAENPAHTEWEKNATKFKNKYRWGSTTIDFVRLSINKILNLMNQGDDEEDVTILSDIFYLDMPENDDEVPDSRKQVERKKTGGMTKPPIIPPVKPRPHFYRLTKSQDGFIVNGPIEPFELRRKFIVKVAYDFAGASKSKALKLWDANDFDLSKAKNVSYPCADNVDNLKINGNTIEFVANSNEFSLSVQGFDHRRDIIVSVESEAILDEAV</sequence>
<gene>
    <name evidence="2" type="ORF">WM43_04595</name>
</gene>
<evidence type="ECO:0000313" key="3">
    <source>
        <dbReference type="Proteomes" id="UP000076809"/>
    </source>
</evidence>
<evidence type="ECO:0000313" key="2">
    <source>
        <dbReference type="EMBL" id="ANB51989.1"/>
    </source>
</evidence>
<feature type="compositionally biased region" description="Basic and acidic residues" evidence="1">
    <location>
        <begin position="262"/>
        <end position="272"/>
    </location>
</feature>
<accession>A0AAC9B5Q0</accession>
<dbReference type="Proteomes" id="UP000076809">
    <property type="component" value="Chromosome"/>
</dbReference>
<feature type="region of interest" description="Disordered" evidence="1">
    <location>
        <begin position="258"/>
        <end position="282"/>
    </location>
</feature>
<proteinExistence type="predicted"/>
<name>A0AAC9B5Q0_AERVE</name>
<reference evidence="2 3" key="1">
    <citation type="journal article" date="2016" name="J. Clin. Microbiol.">
        <title>Detection and Whole-Genome Sequencing of Carbapenemase-Producing Aeromonas hydrophila Isolates from Routine Perirectal Surveillance Culture.</title>
        <authorList>
            <person name="Hughes H.Y."/>
            <person name="Conlan S.P."/>
            <person name="Lau A.F."/>
            <person name="Dekker J.P."/>
            <person name="Michelin A.V."/>
            <person name="Youn J.H."/>
            <person name="Henderson D.K."/>
            <person name="Frank K.M."/>
            <person name="Segre J.A."/>
            <person name="Palmore T.N."/>
        </authorList>
    </citation>
    <scope>NUCLEOTIDE SEQUENCE [LARGE SCALE GENOMIC DNA]</scope>
    <source>
        <strain evidence="2 3">AVNIH1</strain>
    </source>
</reference>
<evidence type="ECO:0000256" key="1">
    <source>
        <dbReference type="SAM" id="MobiDB-lite"/>
    </source>
</evidence>
<dbReference type="AlphaFoldDB" id="A0AAC9B5Q0"/>